<accession>A0ABW5C0D8</accession>
<keyword evidence="2" id="KW-1185">Reference proteome</keyword>
<proteinExistence type="predicted"/>
<dbReference type="InterPro" id="IPR025942">
    <property type="entry name" value="SpoVIF"/>
</dbReference>
<dbReference type="Proteomes" id="UP001597318">
    <property type="component" value="Unassembled WGS sequence"/>
</dbReference>
<evidence type="ECO:0000313" key="1">
    <source>
        <dbReference type="EMBL" id="MFD2215607.1"/>
    </source>
</evidence>
<organism evidence="1 2">
    <name type="scientific">Metabacillus endolithicus</name>
    <dbReference type="NCBI Taxonomy" id="1535204"/>
    <lineage>
        <taxon>Bacteria</taxon>
        <taxon>Bacillati</taxon>
        <taxon>Bacillota</taxon>
        <taxon>Bacilli</taxon>
        <taxon>Bacillales</taxon>
        <taxon>Bacillaceae</taxon>
        <taxon>Metabacillus</taxon>
    </lineage>
</organism>
<sequence length="78" mass="9398">MFDEIEKRTGLTVNDLVKMMEFFKQTDFQKEQELRAFIRKVSQTAKKPISKKTENLIVQTYESFQNDTKIYNSRRRNS</sequence>
<comment type="caution">
    <text evidence="1">The sequence shown here is derived from an EMBL/GenBank/DDBJ whole genome shotgun (WGS) entry which is preliminary data.</text>
</comment>
<dbReference type="EMBL" id="JBHUIK010000004">
    <property type="protein sequence ID" value="MFD2215607.1"/>
    <property type="molecule type" value="Genomic_DNA"/>
</dbReference>
<dbReference type="Pfam" id="PF14069">
    <property type="entry name" value="SpoVIF"/>
    <property type="match status" value="1"/>
</dbReference>
<evidence type="ECO:0000313" key="2">
    <source>
        <dbReference type="Proteomes" id="UP001597318"/>
    </source>
</evidence>
<reference evidence="2" key="1">
    <citation type="journal article" date="2019" name="Int. J. Syst. Evol. Microbiol.">
        <title>The Global Catalogue of Microorganisms (GCM) 10K type strain sequencing project: providing services to taxonomists for standard genome sequencing and annotation.</title>
        <authorList>
            <consortium name="The Broad Institute Genomics Platform"/>
            <consortium name="The Broad Institute Genome Sequencing Center for Infectious Disease"/>
            <person name="Wu L."/>
            <person name="Ma J."/>
        </authorList>
    </citation>
    <scope>NUCLEOTIDE SEQUENCE [LARGE SCALE GENOMIC DNA]</scope>
    <source>
        <strain evidence="2">CGMCC 1.15474</strain>
    </source>
</reference>
<dbReference type="RefSeq" id="WP_247340323.1">
    <property type="nucleotide sequence ID" value="NZ_CP095550.1"/>
</dbReference>
<protein>
    <submittedName>
        <fullName evidence="1">Stage VI sporulation protein F</fullName>
    </submittedName>
</protein>
<gene>
    <name evidence="1" type="ORF">ACFSKK_18110</name>
</gene>
<name>A0ABW5C0D8_9BACI</name>